<keyword evidence="9" id="KW-0472">Membrane</keyword>
<organism evidence="12 13">
    <name type="scientific">Bombus vosnesenskii</name>
    <dbReference type="NCBI Taxonomy" id="207650"/>
    <lineage>
        <taxon>Eukaryota</taxon>
        <taxon>Metazoa</taxon>
        <taxon>Ecdysozoa</taxon>
        <taxon>Arthropoda</taxon>
        <taxon>Hexapoda</taxon>
        <taxon>Insecta</taxon>
        <taxon>Pterygota</taxon>
        <taxon>Neoptera</taxon>
        <taxon>Endopterygota</taxon>
        <taxon>Hymenoptera</taxon>
        <taxon>Apocrita</taxon>
        <taxon>Aculeata</taxon>
        <taxon>Apoidea</taxon>
        <taxon>Anthophila</taxon>
        <taxon>Apidae</taxon>
        <taxon>Bombus</taxon>
        <taxon>Pyrobombus</taxon>
    </lineage>
</organism>
<dbReference type="GO" id="GO:0000139">
    <property type="term" value="C:Golgi membrane"/>
    <property type="evidence" value="ECO:0007669"/>
    <property type="project" value="UniProtKB-SubCell"/>
</dbReference>
<keyword evidence="6" id="KW-0735">Signal-anchor</keyword>
<evidence type="ECO:0000256" key="9">
    <source>
        <dbReference type="ARBA" id="ARBA00023136"/>
    </source>
</evidence>
<evidence type="ECO:0000256" key="11">
    <source>
        <dbReference type="RuleBase" id="RU363063"/>
    </source>
</evidence>
<dbReference type="Proteomes" id="UP000504631">
    <property type="component" value="Unplaced"/>
</dbReference>
<evidence type="ECO:0000256" key="8">
    <source>
        <dbReference type="ARBA" id="ARBA00023034"/>
    </source>
</evidence>
<dbReference type="GO" id="GO:0006493">
    <property type="term" value="P:protein O-linked glycosylation"/>
    <property type="evidence" value="ECO:0007669"/>
    <property type="project" value="TreeGrafter"/>
</dbReference>
<evidence type="ECO:0000256" key="7">
    <source>
        <dbReference type="ARBA" id="ARBA00022989"/>
    </source>
</evidence>
<keyword evidence="8 11" id="KW-0333">Golgi apparatus</keyword>
<evidence type="ECO:0000256" key="4">
    <source>
        <dbReference type="ARBA" id="ARBA00022679"/>
    </source>
</evidence>
<evidence type="ECO:0000256" key="5">
    <source>
        <dbReference type="ARBA" id="ARBA00022692"/>
    </source>
</evidence>
<dbReference type="GO" id="GO:0016758">
    <property type="term" value="F:hexosyltransferase activity"/>
    <property type="evidence" value="ECO:0007669"/>
    <property type="project" value="InterPro"/>
</dbReference>
<keyword evidence="10" id="KW-0325">Glycoprotein</keyword>
<dbReference type="GeneID" id="117233142"/>
<dbReference type="PANTHER" id="PTHR11214">
    <property type="entry name" value="BETA-1,3-N-ACETYLGLUCOSAMINYLTRANSFERASE"/>
    <property type="match status" value="1"/>
</dbReference>
<accession>A0A6J3K974</accession>
<dbReference type="AlphaFoldDB" id="A0A6J3K974"/>
<dbReference type="FunFam" id="3.90.550.50:FF:000001">
    <property type="entry name" value="Hexosyltransferase"/>
    <property type="match status" value="1"/>
</dbReference>
<evidence type="ECO:0000256" key="6">
    <source>
        <dbReference type="ARBA" id="ARBA00022968"/>
    </source>
</evidence>
<evidence type="ECO:0000256" key="10">
    <source>
        <dbReference type="ARBA" id="ARBA00023180"/>
    </source>
</evidence>
<evidence type="ECO:0000313" key="12">
    <source>
        <dbReference type="Proteomes" id="UP000504631"/>
    </source>
</evidence>
<evidence type="ECO:0000256" key="1">
    <source>
        <dbReference type="ARBA" id="ARBA00004323"/>
    </source>
</evidence>
<evidence type="ECO:0000313" key="13">
    <source>
        <dbReference type="RefSeq" id="XP_033349051.1"/>
    </source>
</evidence>
<dbReference type="InterPro" id="IPR002659">
    <property type="entry name" value="Glyco_trans_31"/>
</dbReference>
<dbReference type="PANTHER" id="PTHR11214:SF235">
    <property type="entry name" value="HEXOSYLTRANSFERASE"/>
    <property type="match status" value="1"/>
</dbReference>
<keyword evidence="4" id="KW-0808">Transferase</keyword>
<protein>
    <recommendedName>
        <fullName evidence="11">Hexosyltransferase</fullName>
        <ecNumber evidence="11">2.4.1.-</ecNumber>
    </recommendedName>
</protein>
<name>A0A6J3K974_9HYME</name>
<dbReference type="Pfam" id="PF01762">
    <property type="entry name" value="Galactosyl_T"/>
    <property type="match status" value="1"/>
</dbReference>
<comment type="similarity">
    <text evidence="2 11">Belongs to the glycosyltransferase 31 family.</text>
</comment>
<keyword evidence="7" id="KW-1133">Transmembrane helix</keyword>
<dbReference type="EC" id="2.4.1.-" evidence="11"/>
<gene>
    <name evidence="13" type="primary">LOC117233142</name>
</gene>
<keyword evidence="5" id="KW-0812">Transmembrane</keyword>
<evidence type="ECO:0000256" key="3">
    <source>
        <dbReference type="ARBA" id="ARBA00022676"/>
    </source>
</evidence>
<reference evidence="13" key="1">
    <citation type="submission" date="2025-08" db="UniProtKB">
        <authorList>
            <consortium name="RefSeq"/>
        </authorList>
    </citation>
    <scope>IDENTIFICATION</scope>
    <source>
        <tissue evidence="13">Muscle</tissue>
    </source>
</reference>
<dbReference type="RefSeq" id="XP_033349051.1">
    <property type="nucleotide sequence ID" value="XM_033493160.1"/>
</dbReference>
<keyword evidence="3 11" id="KW-0328">Glycosyltransferase</keyword>
<evidence type="ECO:0000256" key="2">
    <source>
        <dbReference type="ARBA" id="ARBA00008661"/>
    </source>
</evidence>
<comment type="subcellular location">
    <subcellularLocation>
        <location evidence="1 11">Golgi apparatus membrane</location>
        <topology evidence="1 11">Single-pass type II membrane protein</topology>
    </subcellularLocation>
</comment>
<sequence>MKKKLIFIVLCVSTILISLLIILKTDTVNNIKSELKYSQNASYTNKNSAIIKFIIEPKCDPNFIVWIITSSADDPLYRTALRRAYPSVMLKTLNVTRIFLLGMPKEKNILKYILKESQKYNDLLQGDFLENYKNLTLKHLMGLRWASSNCRSTFLIKTDNDIVLNIFEMLELLQKKAIKENAISGYVLRKMKPIRTSNNKWFVTDEDFPDDVYPDFLSGWFYITNLKVAQLLVRASEKFKNFFWIDDVFITGILREECGIKIEELNSLYASDYRYLECCIRGKRRKLKCEFIAGPDGGKKELHIKFKEFSEYCQSSCSERMKEQLVSKTCVAAYEEKVNIINPKVQIHYI</sequence>
<dbReference type="KEGG" id="bvk:117233142"/>
<proteinExistence type="inferred from homology"/>
<dbReference type="Gene3D" id="3.90.550.50">
    <property type="match status" value="1"/>
</dbReference>
<keyword evidence="12" id="KW-1185">Reference proteome</keyword>